<evidence type="ECO:0000259" key="7">
    <source>
        <dbReference type="PROSITE" id="PS50926"/>
    </source>
</evidence>
<dbReference type="OrthoDB" id="10250660at2759"/>
<evidence type="ECO:0000313" key="9">
    <source>
        <dbReference type="Proteomes" id="UP000054270"/>
    </source>
</evidence>
<dbReference type="FunFam" id="2.40.50.140:FF:000201">
    <property type="entry name" value="TRM2p tRNA methyltransferase"/>
    <property type="match status" value="1"/>
</dbReference>
<dbReference type="OMA" id="GGCKWQH"/>
<protein>
    <recommendedName>
        <fullName evidence="7">TRAM domain-containing protein</fullName>
    </recommendedName>
</protein>
<dbReference type="Pfam" id="PF01938">
    <property type="entry name" value="TRAM"/>
    <property type="match status" value="1"/>
</dbReference>
<dbReference type="InterPro" id="IPR029063">
    <property type="entry name" value="SAM-dependent_MTases_sf"/>
</dbReference>
<keyword evidence="9" id="KW-1185">Reference proteome</keyword>
<feature type="binding site" evidence="4">
    <location>
        <position position="445"/>
    </location>
    <ligand>
        <name>S-adenosyl-L-methionine</name>
        <dbReference type="ChEBI" id="CHEBI:59789"/>
    </ligand>
</feature>
<gene>
    <name evidence="8" type="ORF">HYPSUDRAFT_203469</name>
</gene>
<dbReference type="Proteomes" id="UP000054270">
    <property type="component" value="Unassembled WGS sequence"/>
</dbReference>
<feature type="region of interest" description="Disordered" evidence="6">
    <location>
        <begin position="62"/>
        <end position="90"/>
    </location>
</feature>
<dbReference type="PROSITE" id="PS01231">
    <property type="entry name" value="TRMA_2"/>
    <property type="match status" value="1"/>
</dbReference>
<evidence type="ECO:0000256" key="6">
    <source>
        <dbReference type="SAM" id="MobiDB-lite"/>
    </source>
</evidence>
<reference evidence="9" key="1">
    <citation type="submission" date="2014-04" db="EMBL/GenBank/DDBJ databases">
        <title>Evolutionary Origins and Diversification of the Mycorrhizal Mutualists.</title>
        <authorList>
            <consortium name="DOE Joint Genome Institute"/>
            <consortium name="Mycorrhizal Genomics Consortium"/>
            <person name="Kohler A."/>
            <person name="Kuo A."/>
            <person name="Nagy L.G."/>
            <person name="Floudas D."/>
            <person name="Copeland A."/>
            <person name="Barry K.W."/>
            <person name="Cichocki N."/>
            <person name="Veneault-Fourrey C."/>
            <person name="LaButti K."/>
            <person name="Lindquist E.A."/>
            <person name="Lipzen A."/>
            <person name="Lundell T."/>
            <person name="Morin E."/>
            <person name="Murat C."/>
            <person name="Riley R."/>
            <person name="Ohm R."/>
            <person name="Sun H."/>
            <person name="Tunlid A."/>
            <person name="Henrissat B."/>
            <person name="Grigoriev I.V."/>
            <person name="Hibbett D.S."/>
            <person name="Martin F."/>
        </authorList>
    </citation>
    <scope>NUCLEOTIDE SEQUENCE [LARGE SCALE GENOMIC DNA]</scope>
    <source>
        <strain evidence="9">FD-334 SS-4</strain>
    </source>
</reference>
<feature type="domain" description="TRAM" evidence="7">
    <location>
        <begin position="120"/>
        <end position="182"/>
    </location>
</feature>
<evidence type="ECO:0000256" key="4">
    <source>
        <dbReference type="PROSITE-ProRule" id="PRU01024"/>
    </source>
</evidence>
<dbReference type="Gene3D" id="2.40.50.140">
    <property type="entry name" value="Nucleic acid-binding proteins"/>
    <property type="match status" value="1"/>
</dbReference>
<dbReference type="PROSITE" id="PS51687">
    <property type="entry name" value="SAM_MT_RNA_M5U"/>
    <property type="match status" value="1"/>
</dbReference>
<dbReference type="PANTHER" id="PTHR11061">
    <property type="entry name" value="RNA M5U METHYLTRANSFERASE"/>
    <property type="match status" value="1"/>
</dbReference>
<keyword evidence="2 4" id="KW-0808">Transferase</keyword>
<dbReference type="InterPro" id="IPR010280">
    <property type="entry name" value="U5_MeTrfase_fam"/>
</dbReference>
<keyword evidence="1 4" id="KW-0489">Methyltransferase</keyword>
<evidence type="ECO:0000256" key="3">
    <source>
        <dbReference type="ARBA" id="ARBA00022691"/>
    </source>
</evidence>
<dbReference type="GO" id="GO:0009451">
    <property type="term" value="P:RNA modification"/>
    <property type="evidence" value="ECO:0007669"/>
    <property type="project" value="UniProtKB-ARBA"/>
</dbReference>
<sequence length="573" mass="63243">MSTSIPHIRALSHSDYQEPAFKRQRLEISQEDIATNVENLIAMENLDVTAATPTVSLSELEVSTGLQPADRKMKKKKKRRDPPLPEPCSGADVQYREIRELLGGDVVDSVTEAGNAFLSPFSPTEEVTVTIESMGSGGAGLARAPSEKGPWAVVVPVALPGETVRVKIVKNDRMHSCGQVLEVLVADIETRDESLVRCKYFGSCGGCQYQMLTYEKQLELKRNVIVKAYEIYSSLPESSIPTIESTVQSPLVYNYRTKITPHFNRPPKAVRNDIIPAGEHPSWLQIGFNMANNRSTLDIEECPIATPILNEQYKSERQIITKNILSYQKGVSLMFRDSLDTAFNAKQMMAPPIDKLSEAFTKHVCVSDQNATAREMVGDYLFEYTAGGFFQNNNAILPLMVDFVKELIRSGDDVAPPTHLVDTYCGAGLFAISLSSLFGKVAGIELSKSSIESAERNAELNGIPKSKVSFQAGTASNIFSTVRSFPRDRTVVVIDPPRKGCDDVFLAQLLQFRPATVVYVSCNVHSQAADIGHILKATASEPEGKRYKLERLRGFDLFPQTAHVESVALLKLY</sequence>
<dbReference type="SUPFAM" id="SSF50249">
    <property type="entry name" value="Nucleic acid-binding proteins"/>
    <property type="match status" value="1"/>
</dbReference>
<feature type="binding site" evidence="4">
    <location>
        <position position="495"/>
    </location>
    <ligand>
        <name>S-adenosyl-L-methionine</name>
        <dbReference type="ChEBI" id="CHEBI:59789"/>
    </ligand>
</feature>
<feature type="binding site" evidence="4">
    <location>
        <position position="424"/>
    </location>
    <ligand>
        <name>S-adenosyl-L-methionine</name>
        <dbReference type="ChEBI" id="CHEBI:59789"/>
    </ligand>
</feature>
<proteinExistence type="inferred from homology"/>
<dbReference type="GO" id="GO:0032259">
    <property type="term" value="P:methylation"/>
    <property type="evidence" value="ECO:0007669"/>
    <property type="project" value="UniProtKB-KW"/>
</dbReference>
<name>A0A0D2NQ32_HYPSF</name>
<feature type="active site" description="Nucleophile" evidence="4">
    <location>
        <position position="522"/>
    </location>
</feature>
<dbReference type="GO" id="GO:0030697">
    <property type="term" value="F:tRNA (uracil(54)-C5)-methyltransferase activity, S-adenosyl methionine-dependent"/>
    <property type="evidence" value="ECO:0007669"/>
    <property type="project" value="InterPro"/>
</dbReference>
<dbReference type="PROSITE" id="PS51622">
    <property type="entry name" value="SAM_MT_RNA_M5U_2"/>
    <property type="match status" value="1"/>
</dbReference>
<comment type="similarity">
    <text evidence="4">Belongs to the class I-like SAM-binding methyltransferase superfamily. RNA M5U methyltransferase family.</text>
</comment>
<evidence type="ECO:0000256" key="1">
    <source>
        <dbReference type="ARBA" id="ARBA00022603"/>
    </source>
</evidence>
<dbReference type="GO" id="GO:0008033">
    <property type="term" value="P:tRNA processing"/>
    <property type="evidence" value="ECO:0007669"/>
    <property type="project" value="InterPro"/>
</dbReference>
<dbReference type="InterPro" id="IPR002792">
    <property type="entry name" value="TRAM_dom"/>
</dbReference>
<organism evidence="8 9">
    <name type="scientific">Hypholoma sublateritium (strain FD-334 SS-4)</name>
    <dbReference type="NCBI Taxonomy" id="945553"/>
    <lineage>
        <taxon>Eukaryota</taxon>
        <taxon>Fungi</taxon>
        <taxon>Dikarya</taxon>
        <taxon>Basidiomycota</taxon>
        <taxon>Agaricomycotina</taxon>
        <taxon>Agaricomycetes</taxon>
        <taxon>Agaricomycetidae</taxon>
        <taxon>Agaricales</taxon>
        <taxon>Agaricineae</taxon>
        <taxon>Strophariaceae</taxon>
        <taxon>Hypholoma</taxon>
    </lineage>
</organism>
<feature type="active site" evidence="5">
    <location>
        <position position="522"/>
    </location>
</feature>
<evidence type="ECO:0000313" key="8">
    <source>
        <dbReference type="EMBL" id="KJA20884.1"/>
    </source>
</evidence>
<dbReference type="SUPFAM" id="SSF53335">
    <property type="entry name" value="S-adenosyl-L-methionine-dependent methyltransferases"/>
    <property type="match status" value="1"/>
</dbReference>
<keyword evidence="3 4" id="KW-0949">S-adenosyl-L-methionine</keyword>
<dbReference type="PANTHER" id="PTHR11061:SF30">
    <property type="entry name" value="TRNA (URACIL(54)-C(5))-METHYLTRANSFERASE"/>
    <property type="match status" value="1"/>
</dbReference>
<dbReference type="Gene3D" id="3.40.50.150">
    <property type="entry name" value="Vaccinia Virus protein VP39"/>
    <property type="match status" value="2"/>
</dbReference>
<accession>A0A0D2NQ32</accession>
<dbReference type="Pfam" id="PF05958">
    <property type="entry name" value="tRNA_U5-meth_tr"/>
    <property type="match status" value="1"/>
</dbReference>
<dbReference type="InterPro" id="IPR025795">
    <property type="entry name" value="tRNA_(uracil-5-)_MeTrfase"/>
</dbReference>
<evidence type="ECO:0000256" key="5">
    <source>
        <dbReference type="PROSITE-ProRule" id="PRU10015"/>
    </source>
</evidence>
<dbReference type="PROSITE" id="PS50926">
    <property type="entry name" value="TRAM"/>
    <property type="match status" value="1"/>
</dbReference>
<evidence type="ECO:0000256" key="2">
    <source>
        <dbReference type="ARBA" id="ARBA00022679"/>
    </source>
</evidence>
<dbReference type="STRING" id="945553.A0A0D2NQ32"/>
<dbReference type="EMBL" id="KN817563">
    <property type="protein sequence ID" value="KJA20884.1"/>
    <property type="molecule type" value="Genomic_DNA"/>
</dbReference>
<feature type="binding site" evidence="4">
    <location>
        <position position="391"/>
    </location>
    <ligand>
        <name>S-adenosyl-L-methionine</name>
        <dbReference type="ChEBI" id="CHEBI:59789"/>
    </ligand>
</feature>
<dbReference type="AlphaFoldDB" id="A0A0D2NQ32"/>
<dbReference type="InterPro" id="IPR030391">
    <property type="entry name" value="MeTrfase_TrmA_CS"/>
</dbReference>
<dbReference type="InterPro" id="IPR030390">
    <property type="entry name" value="MeTrfase_TrmA_AS"/>
</dbReference>
<dbReference type="InterPro" id="IPR012340">
    <property type="entry name" value="NA-bd_OB-fold"/>
</dbReference>
<dbReference type="PROSITE" id="PS01230">
    <property type="entry name" value="TRMA_1"/>
    <property type="match status" value="1"/>
</dbReference>